<protein>
    <submittedName>
        <fullName evidence="9">Polycystic kidney disease protein 1-like 2</fullName>
    </submittedName>
</protein>
<dbReference type="PANTHER" id="PTHR10877:SF150">
    <property type="entry name" value="REJ DOMAIN-CONTAINING PROTEIN"/>
    <property type="match status" value="1"/>
</dbReference>
<evidence type="ECO:0000256" key="1">
    <source>
        <dbReference type="ARBA" id="ARBA00004141"/>
    </source>
</evidence>
<evidence type="ECO:0000256" key="6">
    <source>
        <dbReference type="SAM" id="MobiDB-lite"/>
    </source>
</evidence>
<dbReference type="GO" id="GO:0016020">
    <property type="term" value="C:membrane"/>
    <property type="evidence" value="ECO:0007669"/>
    <property type="project" value="UniProtKB-SubCell"/>
</dbReference>
<organism evidence="9">
    <name type="scientific">Lygus hesperus</name>
    <name type="common">Western plant bug</name>
    <dbReference type="NCBI Taxonomy" id="30085"/>
    <lineage>
        <taxon>Eukaryota</taxon>
        <taxon>Metazoa</taxon>
        <taxon>Ecdysozoa</taxon>
        <taxon>Arthropoda</taxon>
        <taxon>Hexapoda</taxon>
        <taxon>Insecta</taxon>
        <taxon>Pterygota</taxon>
        <taxon>Neoptera</taxon>
        <taxon>Paraneoptera</taxon>
        <taxon>Hemiptera</taxon>
        <taxon>Heteroptera</taxon>
        <taxon>Panheteroptera</taxon>
        <taxon>Cimicomorpha</taxon>
        <taxon>Miridae</taxon>
        <taxon>Mirini</taxon>
        <taxon>Lygus</taxon>
    </lineage>
</organism>
<keyword evidence="5 7" id="KW-0472">Membrane</keyword>
<dbReference type="Pfam" id="PF20519">
    <property type="entry name" value="Polycystin_dom"/>
    <property type="match status" value="1"/>
</dbReference>
<dbReference type="InterPro" id="IPR051223">
    <property type="entry name" value="Polycystin"/>
</dbReference>
<reference evidence="9" key="2">
    <citation type="submission" date="2014-07" db="EMBL/GenBank/DDBJ databases">
        <authorList>
            <person name="Hull J."/>
        </authorList>
    </citation>
    <scope>NUCLEOTIDE SEQUENCE</scope>
</reference>
<dbReference type="GO" id="GO:0005262">
    <property type="term" value="F:calcium channel activity"/>
    <property type="evidence" value="ECO:0007669"/>
    <property type="project" value="TreeGrafter"/>
</dbReference>
<feature type="transmembrane region" description="Helical" evidence="7">
    <location>
        <begin position="32"/>
        <end position="51"/>
    </location>
</feature>
<feature type="transmembrane region" description="Helical" evidence="7">
    <location>
        <begin position="71"/>
        <end position="90"/>
    </location>
</feature>
<dbReference type="AlphaFoldDB" id="A0A0A9YAW9"/>
<feature type="domain" description="Polycystin" evidence="8">
    <location>
        <begin position="375"/>
        <end position="526"/>
    </location>
</feature>
<gene>
    <name evidence="9" type="primary">PKD1L2_1</name>
    <name evidence="9" type="ORF">CM83_24415</name>
</gene>
<evidence type="ECO:0000256" key="2">
    <source>
        <dbReference type="ARBA" id="ARBA00007200"/>
    </source>
</evidence>
<feature type="compositionally biased region" description="Basic and acidic residues" evidence="6">
    <location>
        <begin position="101"/>
        <end position="118"/>
    </location>
</feature>
<evidence type="ECO:0000256" key="4">
    <source>
        <dbReference type="ARBA" id="ARBA00022989"/>
    </source>
</evidence>
<dbReference type="PANTHER" id="PTHR10877">
    <property type="entry name" value="POLYCYSTIN FAMILY MEMBER"/>
    <property type="match status" value="1"/>
</dbReference>
<feature type="transmembrane region" description="Helical" evidence="7">
    <location>
        <begin position="162"/>
        <end position="185"/>
    </location>
</feature>
<evidence type="ECO:0000256" key="5">
    <source>
        <dbReference type="ARBA" id="ARBA00023136"/>
    </source>
</evidence>
<evidence type="ECO:0000256" key="3">
    <source>
        <dbReference type="ARBA" id="ARBA00022692"/>
    </source>
</evidence>
<dbReference type="EMBL" id="GBHO01015361">
    <property type="protein sequence ID" value="JAG28243.1"/>
    <property type="molecule type" value="Transcribed_RNA"/>
</dbReference>
<keyword evidence="3 7" id="KW-0812">Transmembrane</keyword>
<sequence>GDHFFAGVRERHRWTSIFYRHPRSMYSRCERIVVLGTMLISTMLTSIMFFGAEYGAPDLPFAYMTLEDVLVSLQSMLIGTVLSYVTLYAFHVAKKKQKQTTPEEERESIQAEKKTEEETPEVKTGFAMKFYNKAKNNLPIRYLPVVDQKALNAQISREKFNYWLMAAWIVSSAALIVMSFVVIFYGLRYGKKRSLLWIQAFISGTLIDAFFLEPIKMVVFASLVALIFKRSSVGDIKVRVDYDQTEQPFKDYWARLVYMMNRIKPEYKPMPYKRLKKIYKFRQRMNFIRRYLLYMLILTVLSICAYLMCVDLLVRSRYLVNHQLKEILTGNGKAERIHNDVGFNNFTVDNLLPSIHRTRWYNGQFLKRDPKEPGRNETNETNWKGWCEDYNHKLLGVPRIRQQRLSLNLFATKDVSGYFRRFRLAGNLSRYFKFPLTFITLLNEDYKTYLVGWETYDKKKHGNVTHLWTHSKIHDTETDIYEGETGIPYPGHGYVELLYWNQGESEERYNALIMNKFLDNRTRVVFA</sequence>
<accession>A0A0A9YAW9</accession>
<feature type="transmembrane region" description="Helical" evidence="7">
    <location>
        <begin position="291"/>
        <end position="314"/>
    </location>
</feature>
<comment type="subcellular location">
    <subcellularLocation>
        <location evidence="1">Membrane</location>
        <topology evidence="1">Multi-pass membrane protein</topology>
    </subcellularLocation>
</comment>
<comment type="similarity">
    <text evidence="2">Belongs to the polycystin family.</text>
</comment>
<feature type="non-terminal residue" evidence="9">
    <location>
        <position position="1"/>
    </location>
</feature>
<feature type="non-terminal residue" evidence="9">
    <location>
        <position position="527"/>
    </location>
</feature>
<evidence type="ECO:0000313" key="9">
    <source>
        <dbReference type="EMBL" id="JAG28243.1"/>
    </source>
</evidence>
<reference evidence="9" key="1">
    <citation type="journal article" date="2014" name="PLoS ONE">
        <title>Transcriptome-Based Identification of ABC Transporters in the Western Tarnished Plant Bug Lygus hesperus.</title>
        <authorList>
            <person name="Hull J.J."/>
            <person name="Chaney K."/>
            <person name="Geib S.M."/>
            <person name="Fabrick J.A."/>
            <person name="Brent C.S."/>
            <person name="Walsh D."/>
            <person name="Lavine L.C."/>
        </authorList>
    </citation>
    <scope>NUCLEOTIDE SEQUENCE</scope>
</reference>
<dbReference type="GO" id="GO:0050982">
    <property type="term" value="P:detection of mechanical stimulus"/>
    <property type="evidence" value="ECO:0007669"/>
    <property type="project" value="TreeGrafter"/>
</dbReference>
<dbReference type="InterPro" id="IPR046791">
    <property type="entry name" value="Polycystin_dom"/>
</dbReference>
<name>A0A0A9YAW9_LYGHE</name>
<keyword evidence="4 7" id="KW-1133">Transmembrane helix</keyword>
<feature type="region of interest" description="Disordered" evidence="6">
    <location>
        <begin position="99"/>
        <end position="118"/>
    </location>
</feature>
<proteinExistence type="inferred from homology"/>
<evidence type="ECO:0000256" key="7">
    <source>
        <dbReference type="SAM" id="Phobius"/>
    </source>
</evidence>
<feature type="transmembrane region" description="Helical" evidence="7">
    <location>
        <begin position="197"/>
        <end position="228"/>
    </location>
</feature>
<evidence type="ECO:0000259" key="8">
    <source>
        <dbReference type="Pfam" id="PF20519"/>
    </source>
</evidence>